<evidence type="ECO:0008006" key="4">
    <source>
        <dbReference type="Google" id="ProtNLM"/>
    </source>
</evidence>
<dbReference type="Gene3D" id="1.20.120.1630">
    <property type="match status" value="1"/>
</dbReference>
<dbReference type="InterPro" id="IPR010721">
    <property type="entry name" value="UstE-like"/>
</dbReference>
<feature type="transmembrane region" description="Helical" evidence="1">
    <location>
        <begin position="84"/>
        <end position="104"/>
    </location>
</feature>
<keyword evidence="1" id="KW-0472">Membrane</keyword>
<dbReference type="Pfam" id="PF06966">
    <property type="entry name" value="DUF1295"/>
    <property type="match status" value="1"/>
</dbReference>
<dbReference type="OrthoDB" id="201504at2759"/>
<dbReference type="Proteomes" id="UP000785679">
    <property type="component" value="Unassembled WGS sequence"/>
</dbReference>
<name>A0A8J8NZ23_HALGN</name>
<evidence type="ECO:0000256" key="1">
    <source>
        <dbReference type="SAM" id="Phobius"/>
    </source>
</evidence>
<accession>A0A8J8NZ23</accession>
<dbReference type="PROSITE" id="PS50244">
    <property type="entry name" value="S5A_REDUCTASE"/>
    <property type="match status" value="1"/>
</dbReference>
<evidence type="ECO:0000313" key="2">
    <source>
        <dbReference type="EMBL" id="TNV82824.1"/>
    </source>
</evidence>
<keyword evidence="1" id="KW-0812">Transmembrane</keyword>
<feature type="transmembrane region" description="Helical" evidence="1">
    <location>
        <begin position="43"/>
        <end position="72"/>
    </location>
</feature>
<dbReference type="EMBL" id="RRYP01004483">
    <property type="protein sequence ID" value="TNV82824.1"/>
    <property type="molecule type" value="Genomic_DNA"/>
</dbReference>
<comment type="caution">
    <text evidence="2">The sequence shown here is derived from an EMBL/GenBank/DDBJ whole genome shotgun (WGS) entry which is preliminary data.</text>
</comment>
<gene>
    <name evidence="2" type="ORF">FGO68_gene15929</name>
</gene>
<evidence type="ECO:0000313" key="3">
    <source>
        <dbReference type="Proteomes" id="UP000785679"/>
    </source>
</evidence>
<dbReference type="AlphaFoldDB" id="A0A8J8NZ23"/>
<dbReference type="PANTHER" id="PTHR32251">
    <property type="entry name" value="3-OXO-5-ALPHA-STEROID 4-DEHYDROGENASE"/>
    <property type="match status" value="1"/>
</dbReference>
<keyword evidence="1" id="KW-1133">Transmembrane helix</keyword>
<organism evidence="2 3">
    <name type="scientific">Halteria grandinella</name>
    <dbReference type="NCBI Taxonomy" id="5974"/>
    <lineage>
        <taxon>Eukaryota</taxon>
        <taxon>Sar</taxon>
        <taxon>Alveolata</taxon>
        <taxon>Ciliophora</taxon>
        <taxon>Intramacronucleata</taxon>
        <taxon>Spirotrichea</taxon>
        <taxon>Stichotrichia</taxon>
        <taxon>Sporadotrichida</taxon>
        <taxon>Halteriidae</taxon>
        <taxon>Halteria</taxon>
    </lineage>
</organism>
<keyword evidence="3" id="KW-1185">Reference proteome</keyword>
<protein>
    <recommendedName>
        <fullName evidence="4">Steroid 5-alpha reductase C-terminal domain-containing protein</fullName>
    </recommendedName>
</protein>
<feature type="transmembrane region" description="Helical" evidence="1">
    <location>
        <begin position="135"/>
        <end position="156"/>
    </location>
</feature>
<proteinExistence type="predicted"/>
<dbReference type="PANTHER" id="PTHR32251:SF17">
    <property type="entry name" value="STEROID 5-ALPHA REDUCTASE C-TERMINAL DOMAIN-CONTAINING PROTEIN"/>
    <property type="match status" value="1"/>
</dbReference>
<reference evidence="2" key="1">
    <citation type="submission" date="2019-06" db="EMBL/GenBank/DDBJ databases">
        <authorList>
            <person name="Zheng W."/>
        </authorList>
    </citation>
    <scope>NUCLEOTIDE SEQUENCE</scope>
    <source>
        <strain evidence="2">QDHG01</strain>
    </source>
</reference>
<sequence length="206" mass="23845">MFALVLIWGVRLSLHIGLRHTGVEDFRYQDMRRRWSQQGGQAWVYLMGYLKVFILQAAFSIIINAATLFVILHAKNQSISIMDIPGVALFTIGFLTEVIADYQLQRFRDNKQPGTILTTGLWRYSRHPNYFGEALLWWGLYLLSVTTHPSGCLYFFSPLIITLLLRYVSGVPLLEKHFKNNPAFQEYMKQTSIFIPSFPKLVKKAH</sequence>
<dbReference type="GO" id="GO:0016020">
    <property type="term" value="C:membrane"/>
    <property type="evidence" value="ECO:0007669"/>
    <property type="project" value="TreeGrafter"/>
</dbReference>